<protein>
    <submittedName>
        <fullName evidence="6">Myb- protein B</fullName>
    </submittedName>
</protein>
<feature type="domain" description="HTH myb-type" evidence="5">
    <location>
        <begin position="752"/>
        <end position="807"/>
    </location>
</feature>
<organism evidence="6 7">
    <name type="scientific">Entomortierella chlamydospora</name>
    <dbReference type="NCBI Taxonomy" id="101097"/>
    <lineage>
        <taxon>Eukaryota</taxon>
        <taxon>Fungi</taxon>
        <taxon>Fungi incertae sedis</taxon>
        <taxon>Mucoromycota</taxon>
        <taxon>Mortierellomycotina</taxon>
        <taxon>Mortierellomycetes</taxon>
        <taxon>Mortierellales</taxon>
        <taxon>Mortierellaceae</taxon>
        <taxon>Entomortierella</taxon>
    </lineage>
</organism>
<dbReference type="Pfam" id="PF00249">
    <property type="entry name" value="Myb_DNA-binding"/>
    <property type="match status" value="2"/>
</dbReference>
<dbReference type="InterPro" id="IPR050560">
    <property type="entry name" value="MYB_TF"/>
</dbReference>
<dbReference type="PROSITE" id="PS51293">
    <property type="entry name" value="SANT"/>
    <property type="match status" value="1"/>
</dbReference>
<dbReference type="GO" id="GO:0005634">
    <property type="term" value="C:nucleus"/>
    <property type="evidence" value="ECO:0007669"/>
    <property type="project" value="TreeGrafter"/>
</dbReference>
<dbReference type="Gene3D" id="1.10.10.60">
    <property type="entry name" value="Homeodomain-like"/>
    <property type="match status" value="5"/>
</dbReference>
<dbReference type="PROSITE" id="PS51294">
    <property type="entry name" value="HTH_MYB"/>
    <property type="match status" value="2"/>
</dbReference>
<evidence type="ECO:0000313" key="7">
    <source>
        <dbReference type="Proteomes" id="UP000703661"/>
    </source>
</evidence>
<feature type="compositionally biased region" description="Polar residues" evidence="1">
    <location>
        <begin position="491"/>
        <end position="506"/>
    </location>
</feature>
<keyword evidence="2" id="KW-1133">Transmembrane helix</keyword>
<dbReference type="InterPro" id="IPR009057">
    <property type="entry name" value="Homeodomain-like_sf"/>
</dbReference>
<feature type="domain" description="Myb-like" evidence="3">
    <location>
        <begin position="391"/>
        <end position="441"/>
    </location>
</feature>
<feature type="transmembrane region" description="Helical" evidence="2">
    <location>
        <begin position="20"/>
        <end position="42"/>
    </location>
</feature>
<evidence type="ECO:0000259" key="5">
    <source>
        <dbReference type="PROSITE" id="PS51294"/>
    </source>
</evidence>
<evidence type="ECO:0000259" key="3">
    <source>
        <dbReference type="PROSITE" id="PS50090"/>
    </source>
</evidence>
<sequence>MRRHVCLAKEMLSRQRQLKICSAFHTCLPSFYITASLATIALNTNRSAHCRISTGTILSPRTRLGVSINSRSRFTTLTSPSRSQLNQADTIDTVAATADALDSPIALSKSHFAKPPSVIRAPRNRTEDPWARQEDELLFNLRQQGMAWKKISATVNRPVGTCYSRYYRFLDPFLADAIEDDPEEEELTRDAVDATRRILEANVPQATLERSNESSGLPLPYSVQGPWTIKDRERLEELVKAKTPWPVIARDLQRNQYSCKEKWHRMRKDHLEKRHHSKRGFSPHHRDLLARAVEKQLSDKRSQTTRANDPLGLFDMEGRQIDGGVFGMMLHQTDDFADAGIAGDDESRSYPERPSVEAIDWDAIASDLNNKFPALRLKSIYYELAATKLIWTPEEDDRLIRAVIRLGPPELQPRIWTMIKDAFGDTLRTSDDYRDRWRELDMPAQEREWDDSEKKKFWRRWMEFQSENSLFSDPLFSGPKKTLDLEKSSTESESQNPTALTSNHPGNENMWDIIAEGLEYRHGRDCQLYFERMTAQFPKDPELFRYLTQQVANVYVKPRKTYWSPEATRMLVATVNSYRQANKVISWNDVAKSLRQRFTPSQCMGRWSYWSQKHPQGQPAHEDLERENIGDIDSSSSERSPKDDLDANAPENRLWADHELGLLDKGVRDHGHSWAPIRDDVLPHRTTQMIHERYWRNQAKKTGRFSEQERNLLEMAIETFGEDADWATIASQVPGRTANQCRRTWLYGRTHHVPKLGEPWTDHDRERLKKAVEKFGTKQWSLISEFVVGKTPDQCRVEWKEKLNPTVKKGPWSSKELDLLMERVETIMSRKEEIEKKK</sequence>
<comment type="caution">
    <text evidence="6">The sequence shown here is derived from an EMBL/GenBank/DDBJ whole genome shotgun (WGS) entry which is preliminary data.</text>
</comment>
<evidence type="ECO:0000256" key="1">
    <source>
        <dbReference type="SAM" id="MobiDB-lite"/>
    </source>
</evidence>
<dbReference type="GO" id="GO:0000978">
    <property type="term" value="F:RNA polymerase II cis-regulatory region sequence-specific DNA binding"/>
    <property type="evidence" value="ECO:0007669"/>
    <property type="project" value="TreeGrafter"/>
</dbReference>
<keyword evidence="7" id="KW-1185">Reference proteome</keyword>
<dbReference type="EMBL" id="JAAAID010001306">
    <property type="protein sequence ID" value="KAG0010581.1"/>
    <property type="molecule type" value="Genomic_DNA"/>
</dbReference>
<feature type="domain" description="HTH myb-type" evidence="5">
    <location>
        <begin position="697"/>
        <end position="742"/>
    </location>
</feature>
<keyword evidence="2" id="KW-0472">Membrane</keyword>
<feature type="domain" description="Myb-like" evidence="3">
    <location>
        <begin position="759"/>
        <end position="803"/>
    </location>
</feature>
<dbReference type="SMART" id="SM00717">
    <property type="entry name" value="SANT"/>
    <property type="match status" value="8"/>
</dbReference>
<name>A0A9P6MR66_9FUNG</name>
<feature type="domain" description="SANT" evidence="4">
    <location>
        <begin position="755"/>
        <end position="804"/>
    </location>
</feature>
<feature type="region of interest" description="Disordered" evidence="1">
    <location>
        <begin position="482"/>
        <end position="508"/>
    </location>
</feature>
<feature type="domain" description="Myb-like" evidence="3">
    <location>
        <begin position="122"/>
        <end position="170"/>
    </location>
</feature>
<dbReference type="Proteomes" id="UP000703661">
    <property type="component" value="Unassembled WGS sequence"/>
</dbReference>
<dbReference type="PROSITE" id="PS50090">
    <property type="entry name" value="MYB_LIKE"/>
    <property type="match status" value="6"/>
</dbReference>
<feature type="domain" description="Myb-like" evidence="3">
    <location>
        <begin position="697"/>
        <end position="745"/>
    </location>
</feature>
<dbReference type="AlphaFoldDB" id="A0A9P6MR66"/>
<dbReference type="CDD" id="cd00167">
    <property type="entry name" value="SANT"/>
    <property type="match status" value="2"/>
</dbReference>
<dbReference type="InterPro" id="IPR001005">
    <property type="entry name" value="SANT/Myb"/>
</dbReference>
<evidence type="ECO:0000313" key="6">
    <source>
        <dbReference type="EMBL" id="KAG0010581.1"/>
    </source>
</evidence>
<dbReference type="InterPro" id="IPR017884">
    <property type="entry name" value="SANT_dom"/>
</dbReference>
<accession>A0A9P6MR66</accession>
<dbReference type="Pfam" id="PF13921">
    <property type="entry name" value="Myb_DNA-bind_6"/>
    <property type="match status" value="1"/>
</dbReference>
<feature type="non-terminal residue" evidence="6">
    <location>
        <position position="838"/>
    </location>
</feature>
<feature type="domain" description="Myb-like" evidence="3">
    <location>
        <begin position="219"/>
        <end position="267"/>
    </location>
</feature>
<evidence type="ECO:0000259" key="4">
    <source>
        <dbReference type="PROSITE" id="PS51293"/>
    </source>
</evidence>
<dbReference type="GO" id="GO:0000981">
    <property type="term" value="F:DNA-binding transcription factor activity, RNA polymerase II-specific"/>
    <property type="evidence" value="ECO:0007669"/>
    <property type="project" value="TreeGrafter"/>
</dbReference>
<keyword evidence="2" id="KW-0812">Transmembrane</keyword>
<evidence type="ECO:0000256" key="2">
    <source>
        <dbReference type="SAM" id="Phobius"/>
    </source>
</evidence>
<proteinExistence type="predicted"/>
<dbReference type="InterPro" id="IPR017930">
    <property type="entry name" value="Myb_dom"/>
</dbReference>
<feature type="domain" description="Myb-like" evidence="3">
    <location>
        <begin position="559"/>
        <end position="607"/>
    </location>
</feature>
<reference evidence="6" key="1">
    <citation type="journal article" date="2020" name="Fungal Divers.">
        <title>Resolving the Mortierellaceae phylogeny through synthesis of multi-gene phylogenetics and phylogenomics.</title>
        <authorList>
            <person name="Vandepol N."/>
            <person name="Liber J."/>
            <person name="Desiro A."/>
            <person name="Na H."/>
            <person name="Kennedy M."/>
            <person name="Barry K."/>
            <person name="Grigoriev I.V."/>
            <person name="Miller A.N."/>
            <person name="O'Donnell K."/>
            <person name="Stajich J.E."/>
            <person name="Bonito G."/>
        </authorList>
    </citation>
    <scope>NUCLEOTIDE SEQUENCE</scope>
    <source>
        <strain evidence="6">NRRL 2769</strain>
    </source>
</reference>
<gene>
    <name evidence="6" type="primary">MYBL2</name>
    <name evidence="6" type="ORF">BGZ80_001364</name>
</gene>
<dbReference type="PANTHER" id="PTHR45614">
    <property type="entry name" value="MYB PROTEIN-RELATED"/>
    <property type="match status" value="1"/>
</dbReference>
<dbReference type="SUPFAM" id="SSF46689">
    <property type="entry name" value="Homeodomain-like"/>
    <property type="match status" value="5"/>
</dbReference>